<accession>A0ABU0FK22</accession>
<dbReference type="InterPro" id="IPR000847">
    <property type="entry name" value="LysR_HTH_N"/>
</dbReference>
<dbReference type="InterPro" id="IPR005119">
    <property type="entry name" value="LysR_subst-bd"/>
</dbReference>
<keyword evidence="3" id="KW-0238">DNA-binding</keyword>
<evidence type="ECO:0000313" key="6">
    <source>
        <dbReference type="EMBL" id="MDQ0394831.1"/>
    </source>
</evidence>
<comment type="similarity">
    <text evidence="1">Belongs to the LysR transcriptional regulatory family.</text>
</comment>
<sequence>MNTATIAMALAVLQEGSVRGAGRLLGCAPSTVADALERFEAAVAMTLAHRAEGGLTLTLAGETLLRASPGLLAGLVALAAAGGAPPADALGWAARDAVPLPALARFGAVAKAGSIRRAARTLGLGQPHLSRQMSRLEAAFGSSLLRRTSEGCEPTPAGLKVEAAAQLLVEAMAALTAPAGRRFARDRRSVAFGTVAPIGHESRLAARLATLVSDWRRQRAGQDLLVSSTTAEELMAGLLAGRFDAALTDAPMRHRRFESRELFSSELVLVGPRDVVGTGTPLQALLAARPIAVPSLRSGLRQRIREILDPLTERGEAAAGPIFEIDALPIIVNLVLDHGCLTVLPLDSIASLGHKIGHRPLPGAPRIGFHLVWPRTMAAKAVAGIIEASLAAPAAPA</sequence>
<dbReference type="PROSITE" id="PS50931">
    <property type="entry name" value="HTH_LYSR"/>
    <property type="match status" value="2"/>
</dbReference>
<dbReference type="Gene3D" id="3.40.190.10">
    <property type="entry name" value="Periplasmic binding protein-like II"/>
    <property type="match status" value="2"/>
</dbReference>
<keyword evidence="4" id="KW-0804">Transcription</keyword>
<dbReference type="Gene3D" id="1.10.10.10">
    <property type="entry name" value="Winged helix-like DNA-binding domain superfamily/Winged helix DNA-binding domain"/>
    <property type="match status" value="2"/>
</dbReference>
<evidence type="ECO:0000256" key="1">
    <source>
        <dbReference type="ARBA" id="ARBA00009437"/>
    </source>
</evidence>
<dbReference type="SUPFAM" id="SSF53850">
    <property type="entry name" value="Periplasmic binding protein-like II"/>
    <property type="match status" value="1"/>
</dbReference>
<dbReference type="InterPro" id="IPR036390">
    <property type="entry name" value="WH_DNA-bd_sf"/>
</dbReference>
<dbReference type="PANTHER" id="PTHR30346">
    <property type="entry name" value="TRANSCRIPTIONAL DUAL REGULATOR HCAR-RELATED"/>
    <property type="match status" value="1"/>
</dbReference>
<evidence type="ECO:0000256" key="2">
    <source>
        <dbReference type="ARBA" id="ARBA00023015"/>
    </source>
</evidence>
<proteinExistence type="inferred from homology"/>
<dbReference type="Pfam" id="PF03466">
    <property type="entry name" value="LysR_substrate"/>
    <property type="match status" value="1"/>
</dbReference>
<dbReference type="SUPFAM" id="SSF46785">
    <property type="entry name" value="Winged helix' DNA-binding domain"/>
    <property type="match status" value="2"/>
</dbReference>
<dbReference type="PANTHER" id="PTHR30346:SF17">
    <property type="entry name" value="LYSR FAMILY TRANSCRIPTIONAL REGULATOR"/>
    <property type="match status" value="1"/>
</dbReference>
<evidence type="ECO:0000259" key="5">
    <source>
        <dbReference type="PROSITE" id="PS50931"/>
    </source>
</evidence>
<dbReference type="Proteomes" id="UP001237448">
    <property type="component" value="Unassembled WGS sequence"/>
</dbReference>
<dbReference type="Pfam" id="PF00126">
    <property type="entry name" value="HTH_1"/>
    <property type="match status" value="2"/>
</dbReference>
<reference evidence="6 7" key="1">
    <citation type="submission" date="2023-07" db="EMBL/GenBank/DDBJ databases">
        <title>Genomic Encyclopedia of Type Strains, Phase IV (KMG-IV): sequencing the most valuable type-strain genomes for metagenomic binning, comparative biology and taxonomic classification.</title>
        <authorList>
            <person name="Goeker M."/>
        </authorList>
    </citation>
    <scope>NUCLEOTIDE SEQUENCE [LARGE SCALE GENOMIC DNA]</scope>
    <source>
        <strain evidence="6 7">DSM 5896</strain>
    </source>
</reference>
<dbReference type="PRINTS" id="PR00039">
    <property type="entry name" value="HTHLYSR"/>
</dbReference>
<feature type="domain" description="HTH lysR-type" evidence="5">
    <location>
        <begin position="1"/>
        <end position="58"/>
    </location>
</feature>
<organism evidence="6 7">
    <name type="scientific">Labrys monachus</name>
    <dbReference type="NCBI Taxonomy" id="217067"/>
    <lineage>
        <taxon>Bacteria</taxon>
        <taxon>Pseudomonadati</taxon>
        <taxon>Pseudomonadota</taxon>
        <taxon>Alphaproteobacteria</taxon>
        <taxon>Hyphomicrobiales</taxon>
        <taxon>Xanthobacteraceae</taxon>
        <taxon>Labrys</taxon>
    </lineage>
</organism>
<dbReference type="RefSeq" id="WP_307432619.1">
    <property type="nucleotide sequence ID" value="NZ_JAUSVK010000001.1"/>
</dbReference>
<keyword evidence="2" id="KW-0805">Transcription regulation</keyword>
<protein>
    <submittedName>
        <fullName evidence="6">LysR family nitrogen assimilation transcriptional regulator</fullName>
    </submittedName>
</protein>
<keyword evidence="7" id="KW-1185">Reference proteome</keyword>
<evidence type="ECO:0000256" key="4">
    <source>
        <dbReference type="ARBA" id="ARBA00023163"/>
    </source>
</evidence>
<feature type="domain" description="HTH lysR-type" evidence="5">
    <location>
        <begin position="98"/>
        <end position="155"/>
    </location>
</feature>
<dbReference type="EMBL" id="JAUSVK010000001">
    <property type="protein sequence ID" value="MDQ0394831.1"/>
    <property type="molecule type" value="Genomic_DNA"/>
</dbReference>
<name>A0ABU0FK22_9HYPH</name>
<evidence type="ECO:0000313" key="7">
    <source>
        <dbReference type="Proteomes" id="UP001237448"/>
    </source>
</evidence>
<dbReference type="InterPro" id="IPR036388">
    <property type="entry name" value="WH-like_DNA-bd_sf"/>
</dbReference>
<gene>
    <name evidence="6" type="ORF">J3R73_004623</name>
</gene>
<evidence type="ECO:0000256" key="3">
    <source>
        <dbReference type="ARBA" id="ARBA00023125"/>
    </source>
</evidence>
<comment type="caution">
    <text evidence="6">The sequence shown here is derived from an EMBL/GenBank/DDBJ whole genome shotgun (WGS) entry which is preliminary data.</text>
</comment>